<proteinExistence type="inferred from homology"/>
<dbReference type="InterPro" id="IPR029058">
    <property type="entry name" value="AB_hydrolase_fold"/>
</dbReference>
<evidence type="ECO:0000256" key="2">
    <source>
        <dbReference type="ARBA" id="ARBA00022487"/>
    </source>
</evidence>
<dbReference type="InterPro" id="IPR002018">
    <property type="entry name" value="CarbesteraseB"/>
</dbReference>
<dbReference type="Proteomes" id="UP001378592">
    <property type="component" value="Unassembled WGS sequence"/>
</dbReference>
<feature type="signal peptide" evidence="5">
    <location>
        <begin position="1"/>
        <end position="22"/>
    </location>
</feature>
<reference evidence="7 8" key="1">
    <citation type="submission" date="2024-03" db="EMBL/GenBank/DDBJ databases">
        <title>The genome assembly and annotation of the cricket Gryllus longicercus Weissman &amp; Gray.</title>
        <authorList>
            <person name="Szrajer S."/>
            <person name="Gray D."/>
            <person name="Ylla G."/>
        </authorList>
    </citation>
    <scope>NUCLEOTIDE SEQUENCE [LARGE SCALE GENOMIC DNA]</scope>
    <source>
        <strain evidence="7">DAG 2021-001</strain>
        <tissue evidence="7">Whole body minus gut</tissue>
    </source>
</reference>
<keyword evidence="4" id="KW-0325">Glycoprotein</keyword>
<gene>
    <name evidence="7" type="ORF">R5R35_001028</name>
</gene>
<dbReference type="Gene3D" id="3.40.50.1820">
    <property type="entry name" value="alpha/beta hydrolase"/>
    <property type="match status" value="1"/>
</dbReference>
<comment type="caution">
    <text evidence="7">The sequence shown here is derived from an EMBL/GenBank/DDBJ whole genome shotgun (WGS) entry which is preliminary data.</text>
</comment>
<protein>
    <recommendedName>
        <fullName evidence="5">Carboxylic ester hydrolase</fullName>
        <ecNumber evidence="5">3.1.1.-</ecNumber>
    </recommendedName>
</protein>
<dbReference type="PROSITE" id="PS00122">
    <property type="entry name" value="CARBOXYLESTERASE_B_1"/>
    <property type="match status" value="1"/>
</dbReference>
<feature type="domain" description="Carboxylesterase type B" evidence="6">
    <location>
        <begin position="36"/>
        <end position="558"/>
    </location>
</feature>
<dbReference type="SUPFAM" id="SSF53474">
    <property type="entry name" value="alpha/beta-Hydrolases"/>
    <property type="match status" value="1"/>
</dbReference>
<keyword evidence="8" id="KW-1185">Reference proteome</keyword>
<evidence type="ECO:0000259" key="6">
    <source>
        <dbReference type="Pfam" id="PF00135"/>
    </source>
</evidence>
<keyword evidence="3 5" id="KW-0378">Hydrolase</keyword>
<dbReference type="PANTHER" id="PTHR43142:SF1">
    <property type="entry name" value="CARBOXYLIC ESTER HYDROLASE"/>
    <property type="match status" value="1"/>
</dbReference>
<evidence type="ECO:0000313" key="8">
    <source>
        <dbReference type="Proteomes" id="UP001378592"/>
    </source>
</evidence>
<dbReference type="EMBL" id="JAZDUA010000240">
    <property type="protein sequence ID" value="KAK7863106.1"/>
    <property type="molecule type" value="Genomic_DNA"/>
</dbReference>
<evidence type="ECO:0000256" key="3">
    <source>
        <dbReference type="ARBA" id="ARBA00022801"/>
    </source>
</evidence>
<feature type="chain" id="PRO_5042662282" description="Carboxylic ester hydrolase" evidence="5">
    <location>
        <begin position="23"/>
        <end position="596"/>
    </location>
</feature>
<keyword evidence="5" id="KW-0732">Signal</keyword>
<dbReference type="Pfam" id="PF00135">
    <property type="entry name" value="COesterase"/>
    <property type="match status" value="1"/>
</dbReference>
<dbReference type="InterPro" id="IPR019826">
    <property type="entry name" value="Carboxylesterase_B_AS"/>
</dbReference>
<comment type="similarity">
    <text evidence="1 5">Belongs to the type-B carboxylesterase/lipase family.</text>
</comment>
<evidence type="ECO:0000313" key="7">
    <source>
        <dbReference type="EMBL" id="KAK7863106.1"/>
    </source>
</evidence>
<organism evidence="7 8">
    <name type="scientific">Gryllus longicercus</name>
    <dbReference type="NCBI Taxonomy" id="2509291"/>
    <lineage>
        <taxon>Eukaryota</taxon>
        <taxon>Metazoa</taxon>
        <taxon>Ecdysozoa</taxon>
        <taxon>Arthropoda</taxon>
        <taxon>Hexapoda</taxon>
        <taxon>Insecta</taxon>
        <taxon>Pterygota</taxon>
        <taxon>Neoptera</taxon>
        <taxon>Polyneoptera</taxon>
        <taxon>Orthoptera</taxon>
        <taxon>Ensifera</taxon>
        <taxon>Gryllidea</taxon>
        <taxon>Grylloidea</taxon>
        <taxon>Gryllidae</taxon>
        <taxon>Gryllinae</taxon>
        <taxon>Gryllus</taxon>
    </lineage>
</organism>
<dbReference type="GO" id="GO:0052689">
    <property type="term" value="F:carboxylic ester hydrolase activity"/>
    <property type="evidence" value="ECO:0007669"/>
    <property type="project" value="UniProtKB-KW"/>
</dbReference>
<evidence type="ECO:0000256" key="5">
    <source>
        <dbReference type="RuleBase" id="RU361235"/>
    </source>
</evidence>
<sequence length="596" mass="63772">MPPPRLLLVAVAVAVTTVAAAAAEEEAAVGGSVDALRVRTRAGWVRGTAMRTAHGRFFRAFRGVPYAEAPVGERRFRPPADKRPWEGTLDALREGAPCLQVSHLNLSESGSEDCLFLNVYAHVGAENHPVLVYMHGGSFLEGHGGLRFVEPQLLMEHDLLLVSFNYRLGPFGFLSTEDAAMPGNYGLKDALAALRWVRANAGAFGGDAGRMTLAGASAGAAAAHLLALAPPAARLLRGVLLSSGGALSRWALAPPGTRSARRVAPLVACDRAAPSAALARCLRDADAHALLRTYHALRPAAVPPLFAPVVEHASWSSGEGEGAGEGEERLVAAPVAQLVRRGAAVPILAGVTSDESLEWGRNLRAAVRQEAFEDAFLDEEIAKICPVRVRRGLVGRLRRFYLGGASGARGQLFSEANASALFSDALFNYPAYRALALQAASGRAPAYFYVFGFPGRVSETARRGGPVGGVVHGDDLLYVLGRQFPAPAGWPNATEQRVAELLAAVWATFAREARPAPPQLEELWEPAAGPGDDFRFLQIDERARVRRGPPFRKRMEFWEKLRQLEPSAAITRESPFLLALAVPAVATLLAIRRVVC</sequence>
<evidence type="ECO:0000256" key="1">
    <source>
        <dbReference type="ARBA" id="ARBA00005964"/>
    </source>
</evidence>
<dbReference type="EC" id="3.1.1.-" evidence="5"/>
<dbReference type="AlphaFoldDB" id="A0AAN9VHD9"/>
<dbReference type="PANTHER" id="PTHR43142">
    <property type="entry name" value="CARBOXYLIC ESTER HYDROLASE"/>
    <property type="match status" value="1"/>
</dbReference>
<name>A0AAN9VHD9_9ORTH</name>
<accession>A0AAN9VHD9</accession>
<evidence type="ECO:0000256" key="4">
    <source>
        <dbReference type="ARBA" id="ARBA00023180"/>
    </source>
</evidence>
<keyword evidence="2" id="KW-0719">Serine esterase</keyword>